<dbReference type="PROSITE" id="PS50126">
    <property type="entry name" value="S1"/>
    <property type="match status" value="4"/>
</dbReference>
<dbReference type="SMART" id="SM00316">
    <property type="entry name" value="S1"/>
    <property type="match status" value="4"/>
</dbReference>
<dbReference type="InterPro" id="IPR035104">
    <property type="entry name" value="Ribosomal_protein_S1-like"/>
</dbReference>
<evidence type="ECO:0000313" key="5">
    <source>
        <dbReference type="Proteomes" id="UP000230973"/>
    </source>
</evidence>
<feature type="domain" description="S1 motif" evidence="3">
    <location>
        <begin position="123"/>
        <end position="201"/>
    </location>
</feature>
<evidence type="ECO:0000313" key="4">
    <source>
        <dbReference type="EMBL" id="PIY62570.1"/>
    </source>
</evidence>
<organism evidence="4 5">
    <name type="scientific">Candidatus Uhrbacteria bacterium CG_4_10_14_0_8_um_filter_58_22</name>
    <dbReference type="NCBI Taxonomy" id="1975029"/>
    <lineage>
        <taxon>Bacteria</taxon>
        <taxon>Candidatus Uhriibacteriota</taxon>
    </lineage>
</organism>
<dbReference type="GO" id="GO:0005840">
    <property type="term" value="C:ribosome"/>
    <property type="evidence" value="ECO:0007669"/>
    <property type="project" value="UniProtKB-KW"/>
</dbReference>
<keyword evidence="4" id="KW-0687">Ribonucleoprotein</keyword>
<dbReference type="InterPro" id="IPR052757">
    <property type="entry name" value="Ribosomal_protein_S1"/>
</dbReference>
<comment type="caution">
    <text evidence="4">The sequence shown here is derived from an EMBL/GenBank/DDBJ whole genome shotgun (WGS) entry which is preliminary data.</text>
</comment>
<feature type="compositionally biased region" description="Acidic residues" evidence="2">
    <location>
        <begin position="1"/>
        <end position="11"/>
    </location>
</feature>
<dbReference type="PANTHER" id="PTHR47559">
    <property type="entry name" value="OS03G0844900 PROTEIN"/>
    <property type="match status" value="1"/>
</dbReference>
<feature type="domain" description="S1 motif" evidence="3">
    <location>
        <begin position="38"/>
        <end position="105"/>
    </location>
</feature>
<dbReference type="CDD" id="cd04465">
    <property type="entry name" value="S1_RPS1_repeat_ec2_hs2"/>
    <property type="match status" value="1"/>
</dbReference>
<reference evidence="5" key="1">
    <citation type="submission" date="2017-09" db="EMBL/GenBank/DDBJ databases">
        <title>Depth-based differentiation of microbial function through sediment-hosted aquifers and enrichment of novel symbionts in the deep terrestrial subsurface.</title>
        <authorList>
            <person name="Probst A.J."/>
            <person name="Ladd B."/>
            <person name="Jarett J.K."/>
            <person name="Geller-Mcgrath D.E."/>
            <person name="Sieber C.M.K."/>
            <person name="Emerson J.B."/>
            <person name="Anantharaman K."/>
            <person name="Thomas B.C."/>
            <person name="Malmstrom R."/>
            <person name="Stieglmeier M."/>
            <person name="Klingl A."/>
            <person name="Woyke T."/>
            <person name="Ryan C.M."/>
            <person name="Banfield J.F."/>
        </authorList>
    </citation>
    <scope>NUCLEOTIDE SEQUENCE [LARGE SCALE GENOMIC DNA]</scope>
</reference>
<evidence type="ECO:0000256" key="1">
    <source>
        <dbReference type="ARBA" id="ARBA00025604"/>
    </source>
</evidence>
<proteinExistence type="predicted"/>
<dbReference type="GO" id="GO:0003676">
    <property type="term" value="F:nucleic acid binding"/>
    <property type="evidence" value="ECO:0007669"/>
    <property type="project" value="InterPro"/>
</dbReference>
<sequence length="403" mass="45171">MAEDSAIDGQEETPIRPSGPDFKTFMVDKTFLNIPKTGDVVKGRVVAVGKNEVRIEIDGFRTGVVRGREIIDPSREFSDVKVDDEIEATVIDLENENGDVELSFRFAGHRRAWDQIQELFRSGEPIEVKITEASKGGLLVRLNHVPGFLPVSQLAPENYPRVAGGDKSKILDKLKKFVGKGMEVRVLDVNEAEEKLIVSEKAVWEEKQRSVIAKYKVGDAIEGEVSALAEFGAFVKFDILEGLVHISEIAWQRIDHPKNLLKVGDIVKAEIIGIEGSKIFLSMKKLIDDPWKGVGERYRIGQKVKGTVLKVNPFGFFVELDPEIHGLAHVSELSHRSIDDPNQIAKSGDVLEFMVVSIEPEQHRLGLSLKALEDEPDEDKKDEPDEDKKRARRKSQPKRPTRN</sequence>
<feature type="domain" description="S1 motif" evidence="3">
    <location>
        <begin position="218"/>
        <end position="284"/>
    </location>
</feature>
<dbReference type="Proteomes" id="UP000230973">
    <property type="component" value="Unassembled WGS sequence"/>
</dbReference>
<dbReference type="EMBL" id="PFLC01000035">
    <property type="protein sequence ID" value="PIY62570.1"/>
    <property type="molecule type" value="Genomic_DNA"/>
</dbReference>
<dbReference type="InterPro" id="IPR003029">
    <property type="entry name" value="S1_domain"/>
</dbReference>
<dbReference type="InterPro" id="IPR012340">
    <property type="entry name" value="NA-bd_OB-fold"/>
</dbReference>
<protein>
    <submittedName>
        <fullName evidence="4">30S ribosomal protein S1</fullName>
    </submittedName>
</protein>
<dbReference type="SUPFAM" id="SSF50249">
    <property type="entry name" value="Nucleic acid-binding proteins"/>
    <property type="match status" value="4"/>
</dbReference>
<dbReference type="PANTHER" id="PTHR47559:SF1">
    <property type="entry name" value="OS03G0844900 PROTEIN"/>
    <property type="match status" value="1"/>
</dbReference>
<keyword evidence="4" id="KW-0689">Ribosomal protein</keyword>
<evidence type="ECO:0000259" key="3">
    <source>
        <dbReference type="PROSITE" id="PS50126"/>
    </source>
</evidence>
<name>A0A2M7Q9R1_9BACT</name>
<evidence type="ECO:0000256" key="2">
    <source>
        <dbReference type="SAM" id="MobiDB-lite"/>
    </source>
</evidence>
<dbReference type="FunFam" id="2.40.50.140:FF:000103">
    <property type="entry name" value="protein RRP5 homolog"/>
    <property type="match status" value="1"/>
</dbReference>
<feature type="region of interest" description="Disordered" evidence="2">
    <location>
        <begin position="1"/>
        <end position="20"/>
    </location>
</feature>
<comment type="function">
    <text evidence="1">Binds mRNA; thus facilitating recognition of the initiation point. It is needed to translate mRNA with a short Shine-Dalgarno (SD) purine-rich sequence.</text>
</comment>
<feature type="region of interest" description="Disordered" evidence="2">
    <location>
        <begin position="367"/>
        <end position="403"/>
    </location>
</feature>
<feature type="compositionally biased region" description="Basic residues" evidence="2">
    <location>
        <begin position="390"/>
        <end position="403"/>
    </location>
</feature>
<dbReference type="PRINTS" id="PR00681">
    <property type="entry name" value="RIBOSOMALS1"/>
</dbReference>
<dbReference type="AlphaFoldDB" id="A0A2M7Q9R1"/>
<accession>A0A2M7Q9R1</accession>
<dbReference type="Gene3D" id="2.40.50.140">
    <property type="entry name" value="Nucleic acid-binding proteins"/>
    <property type="match status" value="4"/>
</dbReference>
<gene>
    <name evidence="4" type="ORF">COY93_02835</name>
</gene>
<feature type="domain" description="S1 motif" evidence="3">
    <location>
        <begin position="301"/>
        <end position="370"/>
    </location>
</feature>
<feature type="compositionally biased region" description="Basic and acidic residues" evidence="2">
    <location>
        <begin position="378"/>
        <end position="389"/>
    </location>
</feature>
<dbReference type="Pfam" id="PF00575">
    <property type="entry name" value="S1"/>
    <property type="match status" value="4"/>
</dbReference>